<name>A0ACD4NJH6_9HYPH</name>
<protein>
    <submittedName>
        <fullName evidence="1">PAAR domain-containing protein</fullName>
    </submittedName>
</protein>
<organism evidence="1 2">
    <name type="scientific">Antarcticirhabdus aurantiaca</name>
    <dbReference type="NCBI Taxonomy" id="2606717"/>
    <lineage>
        <taxon>Bacteria</taxon>
        <taxon>Pseudomonadati</taxon>
        <taxon>Pseudomonadota</taxon>
        <taxon>Alphaproteobacteria</taxon>
        <taxon>Hyphomicrobiales</taxon>
        <taxon>Aurantimonadaceae</taxon>
        <taxon>Antarcticirhabdus</taxon>
    </lineage>
</organism>
<dbReference type="Proteomes" id="UP001163223">
    <property type="component" value="Chromosome"/>
</dbReference>
<gene>
    <name evidence="1" type="ORF">OXU80_18575</name>
</gene>
<reference evidence="1" key="1">
    <citation type="submission" date="2022-11" db="EMBL/GenBank/DDBJ databases">
        <title>beta-Carotene-producing bacterium, Jeongeuplla avenae sp. nov., alleviates the salt stress of Arabidopsis seedlings.</title>
        <authorList>
            <person name="Jiang L."/>
            <person name="Lee J."/>
        </authorList>
    </citation>
    <scope>NUCLEOTIDE SEQUENCE</scope>
    <source>
        <strain evidence="1">DY_R2A_6</strain>
    </source>
</reference>
<dbReference type="EMBL" id="CP113520">
    <property type="protein sequence ID" value="WAJ26856.1"/>
    <property type="molecule type" value="Genomic_DNA"/>
</dbReference>
<keyword evidence="2" id="KW-1185">Reference proteome</keyword>
<accession>A0ACD4NJH6</accession>
<proteinExistence type="predicted"/>
<evidence type="ECO:0000313" key="2">
    <source>
        <dbReference type="Proteomes" id="UP001163223"/>
    </source>
</evidence>
<sequence>MARPVATLGDPGSHPGRIVTACARHRADNGQLIAREGDTFDCLIHGPQPIRSAVSAKLMVEGVMAALDGSVAACGAVIRAGASSPEA</sequence>
<evidence type="ECO:0000313" key="1">
    <source>
        <dbReference type="EMBL" id="WAJ26856.1"/>
    </source>
</evidence>